<reference evidence="2" key="1">
    <citation type="submission" date="2019-06" db="EMBL/GenBank/DDBJ databases">
        <authorList>
            <person name="Zheng W."/>
        </authorList>
    </citation>
    <scope>NUCLEOTIDE SEQUENCE</scope>
    <source>
        <strain evidence="2">QDHG01</strain>
    </source>
</reference>
<accession>A0A8J8P323</accession>
<evidence type="ECO:0000256" key="1">
    <source>
        <dbReference type="SAM" id="MobiDB-lite"/>
    </source>
</evidence>
<comment type="caution">
    <text evidence="2">The sequence shown here is derived from an EMBL/GenBank/DDBJ whole genome shotgun (WGS) entry which is preliminary data.</text>
</comment>
<proteinExistence type="predicted"/>
<keyword evidence="3" id="KW-1185">Reference proteome</keyword>
<organism evidence="2 3">
    <name type="scientific">Halteria grandinella</name>
    <dbReference type="NCBI Taxonomy" id="5974"/>
    <lineage>
        <taxon>Eukaryota</taxon>
        <taxon>Sar</taxon>
        <taxon>Alveolata</taxon>
        <taxon>Ciliophora</taxon>
        <taxon>Intramacronucleata</taxon>
        <taxon>Spirotrichea</taxon>
        <taxon>Stichotrichia</taxon>
        <taxon>Sporadotrichida</taxon>
        <taxon>Halteriidae</taxon>
        <taxon>Halteria</taxon>
    </lineage>
</organism>
<protein>
    <submittedName>
        <fullName evidence="2">Uncharacterized protein</fullName>
    </submittedName>
</protein>
<name>A0A8J8P323_HALGN</name>
<dbReference type="AlphaFoldDB" id="A0A8J8P323"/>
<dbReference type="Proteomes" id="UP000785679">
    <property type="component" value="Unassembled WGS sequence"/>
</dbReference>
<dbReference type="EMBL" id="RRYP01001135">
    <property type="protein sequence ID" value="TNV86363.1"/>
    <property type="molecule type" value="Genomic_DNA"/>
</dbReference>
<evidence type="ECO:0000313" key="2">
    <source>
        <dbReference type="EMBL" id="TNV86363.1"/>
    </source>
</evidence>
<sequence length="68" mass="8043">MEQALWGDLQHFNSNGQDPHMFSKWPTTTTEQSLLGKCIHQFTSMFLPCRKLSRTHQKQKLFMCLEMI</sequence>
<evidence type="ECO:0000313" key="3">
    <source>
        <dbReference type="Proteomes" id="UP000785679"/>
    </source>
</evidence>
<gene>
    <name evidence="2" type="ORF">FGO68_gene3238</name>
</gene>
<feature type="region of interest" description="Disordered" evidence="1">
    <location>
        <begin position="1"/>
        <end position="22"/>
    </location>
</feature>